<feature type="transmembrane region" description="Helical" evidence="8">
    <location>
        <begin position="872"/>
        <end position="895"/>
    </location>
</feature>
<dbReference type="GO" id="GO:0016020">
    <property type="term" value="C:membrane"/>
    <property type="evidence" value="ECO:0007669"/>
    <property type="project" value="UniProtKB-SubCell"/>
</dbReference>
<dbReference type="InterPro" id="IPR053958">
    <property type="entry name" value="HMGCR/SNAP/NPC1-like_SSD"/>
</dbReference>
<dbReference type="InterPro" id="IPR000731">
    <property type="entry name" value="SSD"/>
</dbReference>
<dbReference type="Proteomes" id="UP000479190">
    <property type="component" value="Unassembled WGS sequence"/>
</dbReference>
<organism evidence="10 11">
    <name type="scientific">Trichogramma brassicae</name>
    <dbReference type="NCBI Taxonomy" id="86971"/>
    <lineage>
        <taxon>Eukaryota</taxon>
        <taxon>Metazoa</taxon>
        <taxon>Ecdysozoa</taxon>
        <taxon>Arthropoda</taxon>
        <taxon>Hexapoda</taxon>
        <taxon>Insecta</taxon>
        <taxon>Pterygota</taxon>
        <taxon>Neoptera</taxon>
        <taxon>Endopterygota</taxon>
        <taxon>Hymenoptera</taxon>
        <taxon>Apocrita</taxon>
        <taxon>Proctotrupomorpha</taxon>
        <taxon>Chalcidoidea</taxon>
        <taxon>Trichogrammatidae</taxon>
        <taxon>Trichogramma</taxon>
    </lineage>
</organism>
<keyword evidence="3 8" id="KW-1133">Transmembrane helix</keyword>
<sequence>MAGAICWYNRLLARRPWLVLAAVFSFSTLCLVLPFAIEEKLPDFSDPQIGFEARGTPLAQRLTAWKNLMESSGPRGYFSINPLEYYYYLQDLDGREKSSGNRKNGNETSASHAKRHRHKKQQQHLKNKRKHERELAASKEQLSAEIDRSSEKTSRVNSSQPSREEDEFFCNNPTPDYSKLVVTSPNEEFNAWSLEAIQAQCQIDHILRSTSPHFASLCQRRLKSSELCCRTWSPANYIALLANKTSCESVTSQDVQLVQSLLERCAFFYRKGDLTADCTENLTCQLRVPTQCQPHNAAYHLLHYLLDADYLGLVDNATNKHLGAALLILPVAASSAALDYYADLARANLTAGDFRVAAMDFGLKSTLFDRLLVADSVYLLFGFCFVTVCIWFYTESWIVTLSTLLIVVFSCAISYAIYTLVLDIKLFPFMNLLTLVVAVGIGSDDTFIFCKLWECNRLKRENNGNNNEANLLQLVDLTMRHAVPSILVTSLTTSVAFFASIVSNVTAVNCFSLFSGMTVIVNFFLMITWFPASVVVAERWRNYKLLPASASTWLSRWSRFNVFRYLKIGCDLLVRAFSYLLAKTVIIFNGMWFALFLSLGLGCCFVVFVCPGLQLPDSQDFQLLAWSHPFEQYDLVYAKRFWFERSRNDDASYVLPMRFVWGILPRDTGSYLDPRSRGELVFDEAFDVTSPESQLWLSSFCKNLRVQPFYQSTLGPLLPTASCEDPIDPAIDYSPCCRSNAFPYEPDVLKHCAARITAEINRTPTHLWNFRSSGGSTLAAGLKFRKQNDTLMKMMYESRANLSTLNQAIPDIKVVVVEYDSTFNYSLSFAEMDSFYSQVESWMQLQLAKAPPGMANGWFVSYLDFYELQRTLYHGTIWAIVVSMGLAFTVLAFVTLNPLVSLFAMVAVGGSICVTVACLILADWKLNVLESVAVSTAIGLAVDFSLHYSVAYRAATTAKTRAARVEAALRQMAGPTLMAGLTTGAAGAMMLPSQVLAYVQIGVFLVTIMSVSWLYATFFLCSLLTFFGPTAQFGQFSFPKALRPRASSQVESEAYIDIAKSTPNTTSWKKDIGSMERAGYSRVFSFHFLYSY</sequence>
<comment type="similarity">
    <text evidence="6">Belongs to the dispatched family.</text>
</comment>
<dbReference type="Gene3D" id="1.20.1640.10">
    <property type="entry name" value="Multidrug efflux transporter AcrB transmembrane domain"/>
    <property type="match status" value="2"/>
</dbReference>
<feature type="domain" description="SSD" evidence="9">
    <location>
        <begin position="426"/>
        <end position="536"/>
    </location>
</feature>
<evidence type="ECO:0000256" key="8">
    <source>
        <dbReference type="SAM" id="Phobius"/>
    </source>
</evidence>
<name>A0A6H5IL10_9HYME</name>
<dbReference type="AlphaFoldDB" id="A0A6H5IL10"/>
<feature type="transmembrane region" description="Helical" evidence="8">
    <location>
        <begin position="997"/>
        <end position="1027"/>
    </location>
</feature>
<dbReference type="PROSITE" id="PS50156">
    <property type="entry name" value="SSD"/>
    <property type="match status" value="1"/>
</dbReference>
<dbReference type="GO" id="GO:0007224">
    <property type="term" value="P:smoothened signaling pathway"/>
    <property type="evidence" value="ECO:0007669"/>
    <property type="project" value="TreeGrafter"/>
</dbReference>
<evidence type="ECO:0000256" key="2">
    <source>
        <dbReference type="ARBA" id="ARBA00022692"/>
    </source>
</evidence>
<dbReference type="Pfam" id="PF12349">
    <property type="entry name" value="Sterol-sensing"/>
    <property type="match status" value="1"/>
</dbReference>
<proteinExistence type="inferred from homology"/>
<feature type="region of interest" description="Disordered" evidence="7">
    <location>
        <begin position="96"/>
        <end position="171"/>
    </location>
</feature>
<evidence type="ECO:0000256" key="5">
    <source>
        <dbReference type="ARBA" id="ARBA00023180"/>
    </source>
</evidence>
<comment type="subcellular location">
    <subcellularLocation>
        <location evidence="1">Membrane</location>
        <topology evidence="1">Multi-pass membrane protein</topology>
    </subcellularLocation>
</comment>
<feature type="compositionally biased region" description="Polar residues" evidence="7">
    <location>
        <begin position="101"/>
        <end position="111"/>
    </location>
</feature>
<evidence type="ECO:0000256" key="6">
    <source>
        <dbReference type="ARBA" id="ARBA00038046"/>
    </source>
</evidence>
<evidence type="ECO:0000256" key="3">
    <source>
        <dbReference type="ARBA" id="ARBA00022989"/>
    </source>
</evidence>
<evidence type="ECO:0000313" key="11">
    <source>
        <dbReference type="Proteomes" id="UP000479190"/>
    </source>
</evidence>
<dbReference type="PANTHER" id="PTHR45951:SF3">
    <property type="entry name" value="PROTEIN DISPATCHED"/>
    <property type="match status" value="1"/>
</dbReference>
<accession>A0A6H5IL10</accession>
<feature type="transmembrane region" description="Helical" evidence="8">
    <location>
        <begin position="17"/>
        <end position="37"/>
    </location>
</feature>
<evidence type="ECO:0000313" key="10">
    <source>
        <dbReference type="EMBL" id="CAB0037878.1"/>
    </source>
</evidence>
<feature type="transmembrane region" description="Helical" evidence="8">
    <location>
        <begin position="514"/>
        <end position="537"/>
    </location>
</feature>
<keyword evidence="2 8" id="KW-0812">Transmembrane</keyword>
<feature type="transmembrane region" description="Helical" evidence="8">
    <location>
        <begin position="585"/>
        <end position="609"/>
    </location>
</feature>
<keyword evidence="4 8" id="KW-0472">Membrane</keyword>
<feature type="transmembrane region" description="Helical" evidence="8">
    <location>
        <begin position="371"/>
        <end position="393"/>
    </location>
</feature>
<feature type="transmembrane region" description="Helical" evidence="8">
    <location>
        <begin position="902"/>
        <end position="922"/>
    </location>
</feature>
<dbReference type="EMBL" id="CADCXV010000876">
    <property type="protein sequence ID" value="CAB0037878.1"/>
    <property type="molecule type" value="Genomic_DNA"/>
</dbReference>
<evidence type="ECO:0000259" key="9">
    <source>
        <dbReference type="PROSITE" id="PS50156"/>
    </source>
</evidence>
<keyword evidence="11" id="KW-1185">Reference proteome</keyword>
<feature type="transmembrane region" description="Helical" evidence="8">
    <location>
        <begin position="928"/>
        <end position="951"/>
    </location>
</feature>
<dbReference type="PANTHER" id="PTHR45951">
    <property type="entry name" value="PROTEIN DISPATCHED-RELATED"/>
    <property type="match status" value="1"/>
</dbReference>
<evidence type="ECO:0000256" key="7">
    <source>
        <dbReference type="SAM" id="MobiDB-lite"/>
    </source>
</evidence>
<protein>
    <recommendedName>
        <fullName evidence="9">SSD domain-containing protein</fullName>
    </recommendedName>
</protein>
<feature type="transmembrane region" description="Helical" evidence="8">
    <location>
        <begin position="972"/>
        <end position="991"/>
    </location>
</feature>
<dbReference type="SUPFAM" id="SSF82866">
    <property type="entry name" value="Multidrug efflux transporter AcrB transmembrane domain"/>
    <property type="match status" value="2"/>
</dbReference>
<feature type="transmembrane region" description="Helical" evidence="8">
    <location>
        <begin position="482"/>
        <end position="502"/>
    </location>
</feature>
<feature type="compositionally biased region" description="Basic and acidic residues" evidence="7">
    <location>
        <begin position="145"/>
        <end position="154"/>
    </location>
</feature>
<reference evidence="10 11" key="1">
    <citation type="submission" date="2020-02" db="EMBL/GenBank/DDBJ databases">
        <authorList>
            <person name="Ferguson B K."/>
        </authorList>
    </citation>
    <scope>NUCLEOTIDE SEQUENCE [LARGE SCALE GENOMIC DNA]</scope>
</reference>
<dbReference type="GO" id="GO:0022857">
    <property type="term" value="F:transmembrane transporter activity"/>
    <property type="evidence" value="ECO:0007669"/>
    <property type="project" value="TreeGrafter"/>
</dbReference>
<gene>
    <name evidence="10" type="ORF">TBRA_LOCUS9686</name>
</gene>
<feature type="transmembrane region" description="Helical" evidence="8">
    <location>
        <begin position="399"/>
        <end position="421"/>
    </location>
</feature>
<feature type="compositionally biased region" description="Basic residues" evidence="7">
    <location>
        <begin position="112"/>
        <end position="131"/>
    </location>
</feature>
<evidence type="ECO:0000256" key="1">
    <source>
        <dbReference type="ARBA" id="ARBA00004141"/>
    </source>
</evidence>
<dbReference type="OrthoDB" id="193905at2759"/>
<evidence type="ECO:0000256" key="4">
    <source>
        <dbReference type="ARBA" id="ARBA00023136"/>
    </source>
</evidence>
<dbReference type="InterPro" id="IPR052081">
    <property type="entry name" value="Dispatched_Hh_regulator"/>
</dbReference>
<keyword evidence="5" id="KW-0325">Glycoprotein</keyword>